<evidence type="ECO:0000313" key="7">
    <source>
        <dbReference type="Proteomes" id="UP001217838"/>
    </source>
</evidence>
<dbReference type="InterPro" id="IPR007527">
    <property type="entry name" value="Znf_SWIM"/>
</dbReference>
<feature type="domain" description="SWIM-type" evidence="3">
    <location>
        <begin position="52"/>
        <end position="85"/>
    </location>
</feature>
<dbReference type="EMBL" id="JAQNDN010000027">
    <property type="protein sequence ID" value="MDC0675125.1"/>
    <property type="molecule type" value="Genomic_DNA"/>
</dbReference>
<dbReference type="GO" id="GO:0004386">
    <property type="term" value="F:helicase activity"/>
    <property type="evidence" value="ECO:0007669"/>
    <property type="project" value="UniProtKB-KW"/>
</dbReference>
<keyword evidence="6" id="KW-0547">Nucleotide-binding</keyword>
<dbReference type="Pfam" id="PF00271">
    <property type="entry name" value="Helicase_C"/>
    <property type="match status" value="1"/>
</dbReference>
<evidence type="ECO:0000259" key="4">
    <source>
        <dbReference type="PROSITE" id="PS51192"/>
    </source>
</evidence>
<dbReference type="RefSeq" id="WP_272009892.1">
    <property type="nucleotide sequence ID" value="NZ_JAQNDN010000027.1"/>
</dbReference>
<dbReference type="Gene3D" id="3.40.50.10810">
    <property type="entry name" value="Tandem AAA-ATPase domain"/>
    <property type="match status" value="1"/>
</dbReference>
<dbReference type="SMART" id="SM00490">
    <property type="entry name" value="HELICc"/>
    <property type="match status" value="1"/>
</dbReference>
<reference evidence="6 7" key="1">
    <citation type="submission" date="2022-11" db="EMBL/GenBank/DDBJ databases">
        <title>Minimal conservation of predation-associated metabolite biosynthetic gene clusters underscores biosynthetic potential of Myxococcota including descriptions for ten novel species: Archangium lansinium sp. nov., Myxococcus landrumus sp. nov., Nannocystis bai.</title>
        <authorList>
            <person name="Ahearne A."/>
            <person name="Stevens C."/>
            <person name="Dowd S."/>
        </authorList>
    </citation>
    <scope>NUCLEOTIDE SEQUENCE [LARGE SCALE GENOMIC DNA]</scope>
    <source>
        <strain evidence="6 7">NCELM</strain>
    </source>
</reference>
<feature type="domain" description="Helicase C-terminal" evidence="5">
    <location>
        <begin position="818"/>
        <end position="974"/>
    </location>
</feature>
<evidence type="ECO:0000256" key="2">
    <source>
        <dbReference type="PROSITE-ProRule" id="PRU00325"/>
    </source>
</evidence>
<name>A0ABT5BLT1_9BACT</name>
<dbReference type="InterPro" id="IPR049730">
    <property type="entry name" value="SNF2/RAD54-like_C"/>
</dbReference>
<accession>A0ABT5BLT1</accession>
<dbReference type="InterPro" id="IPR038718">
    <property type="entry name" value="SNF2-like_sf"/>
</dbReference>
<dbReference type="InterPro" id="IPR014001">
    <property type="entry name" value="Helicase_ATP-bd"/>
</dbReference>
<evidence type="ECO:0000313" key="6">
    <source>
        <dbReference type="EMBL" id="MDC0675125.1"/>
    </source>
</evidence>
<dbReference type="CDD" id="cd18793">
    <property type="entry name" value="SF2_C_SNF"/>
    <property type="match status" value="1"/>
</dbReference>
<dbReference type="SMART" id="SM00487">
    <property type="entry name" value="DEXDc"/>
    <property type="match status" value="1"/>
</dbReference>
<keyword evidence="2" id="KW-0862">Zinc</keyword>
<proteinExistence type="predicted"/>
<dbReference type="Gene3D" id="3.40.50.300">
    <property type="entry name" value="P-loop containing nucleotide triphosphate hydrolases"/>
    <property type="match status" value="1"/>
</dbReference>
<sequence length="978" mass="104453">MRALLDAVRAACTPRDWSRGVELARVGAVAGVRRERDEVVLRVAVKGAGKSPTVALYPGDAEWSCDCDEAGECCFHVAAAVIALQRAVEAGEALPRGSERSGRVGYRLRRVEGGLELVRVRVSEGTGPEGKETPLGFSLVQITSGKVEGPGIVATTADLAVESALGIYKRGPLAPVITRKLVPALAICEDVTLDGKKITAASEPAGYHGRVAAFEGGKGFRLYIVRDPTITEVFSGSGVVLCGDVLRCFDNGGIGPKEAAELRAGLQFPPERAGELVAEAIPALRARVKGFREKTDRLPVLSDARPRVVFEVGRAGTGMSVLPVLVYGTPETARVEAGRLIIHGREVPRRDAIAEASLVRRLGDLGLQFGRTTSAVGPLAVGLAEALRQFEGAEIAGESHREFVRKGPLHARMVTDAGGRLGIAFETGSSGQLSTADARRVLEAWQAGAGEVVLDDGGVAPLPVDWLSRFGSEVALLLAAREAGGGEPAPWARPALAELCRALDYPPPPELAGLAALVEGFEAIPEVPLPADLRVDLRPYQRRGVDWLAFLREARLGALLADDMGLGKTLQALCAVRGRTLVAAPTSVLHNWAAEAEKFRPGLRVSVYHGPKRRIDPQADLTLTSYALLRLDAEALAGEPWDMVILDEAQAIKNPESQVARAAFGLQAGWRLAMTGTPVENRLDELWSQIHFINPGLLGGRAEFQERYGRPIGDGDAAAARALRRRIAPFVLRRRKQEVARELPPRTEVVLRCSLDTRERAVYEAVRAATHEEVVAQLQAGGGVLAALEALLRLRQAACHAALVPGQSASRSSKLELLLETLAEAIAEGHKALVFSQWTSLLDLCEPGLQAAGLAFCRLDGSTRDRGGVVARFQDPDGPPVMLISLKAGGTGLNLTAADHVFLLDPWWNPAVEDQAADRAHRIGQERPVIVHRLVAEDTVEERILALQARKRAIAEAALEDAAGAAAITRSDLLALLE</sequence>
<evidence type="ECO:0000259" key="5">
    <source>
        <dbReference type="PROSITE" id="PS51194"/>
    </source>
</evidence>
<dbReference type="Proteomes" id="UP001217838">
    <property type="component" value="Unassembled WGS sequence"/>
</dbReference>
<feature type="domain" description="Helicase ATP-binding" evidence="4">
    <location>
        <begin position="549"/>
        <end position="696"/>
    </location>
</feature>
<dbReference type="PANTHER" id="PTHR10799">
    <property type="entry name" value="SNF2/RAD54 HELICASE FAMILY"/>
    <property type="match status" value="1"/>
</dbReference>
<keyword evidence="2" id="KW-0863">Zinc-finger</keyword>
<keyword evidence="1" id="KW-0378">Hydrolase</keyword>
<gene>
    <name evidence="6" type="ORF">POL58_45710</name>
</gene>
<protein>
    <submittedName>
        <fullName evidence="6">DEAD/DEAH box helicase</fullName>
    </submittedName>
</protein>
<dbReference type="InterPro" id="IPR000330">
    <property type="entry name" value="SNF2_N"/>
</dbReference>
<keyword evidence="2" id="KW-0479">Metal-binding</keyword>
<dbReference type="SUPFAM" id="SSF52540">
    <property type="entry name" value="P-loop containing nucleoside triphosphate hydrolases"/>
    <property type="match status" value="2"/>
</dbReference>
<keyword evidence="6" id="KW-0067">ATP-binding</keyword>
<comment type="caution">
    <text evidence="6">The sequence shown here is derived from an EMBL/GenBank/DDBJ whole genome shotgun (WGS) entry which is preliminary data.</text>
</comment>
<dbReference type="PROSITE" id="PS50966">
    <property type="entry name" value="ZF_SWIM"/>
    <property type="match status" value="1"/>
</dbReference>
<evidence type="ECO:0000259" key="3">
    <source>
        <dbReference type="PROSITE" id="PS50966"/>
    </source>
</evidence>
<dbReference type="InterPro" id="IPR001650">
    <property type="entry name" value="Helicase_C-like"/>
</dbReference>
<keyword evidence="6" id="KW-0347">Helicase</keyword>
<dbReference type="Pfam" id="PF00176">
    <property type="entry name" value="SNF2-rel_dom"/>
    <property type="match status" value="1"/>
</dbReference>
<keyword evidence="7" id="KW-1185">Reference proteome</keyword>
<evidence type="ECO:0000256" key="1">
    <source>
        <dbReference type="ARBA" id="ARBA00022801"/>
    </source>
</evidence>
<dbReference type="PROSITE" id="PS51192">
    <property type="entry name" value="HELICASE_ATP_BIND_1"/>
    <property type="match status" value="1"/>
</dbReference>
<dbReference type="PROSITE" id="PS51194">
    <property type="entry name" value="HELICASE_CTER"/>
    <property type="match status" value="1"/>
</dbReference>
<organism evidence="6 7">
    <name type="scientific">Nannocystis radixulma</name>
    <dbReference type="NCBI Taxonomy" id="2995305"/>
    <lineage>
        <taxon>Bacteria</taxon>
        <taxon>Pseudomonadati</taxon>
        <taxon>Myxococcota</taxon>
        <taxon>Polyangia</taxon>
        <taxon>Nannocystales</taxon>
        <taxon>Nannocystaceae</taxon>
        <taxon>Nannocystis</taxon>
    </lineage>
</organism>
<dbReference type="InterPro" id="IPR027417">
    <property type="entry name" value="P-loop_NTPase"/>
</dbReference>